<accession>A0A937FFD0</accession>
<sequence length="344" mass="38301">MNKLSGNPKIMKEVNSGLIKQVLKEKTTATRAEIVKYTGISTTTVRTLIEELIIDKEIVSVGYDDSSGGRRAERYALNLRNRFSLSFYMDDRNINYATYNQLGDIVEKKSIKAEGKSIYEFIEDMFKVYKIKAIGIGVSGVVNKGNFFSGRNLNNWSKSNVGEYLSEKYNIPVILENDLNAIALGFSMNYIKEMKEVDINSLNLAYINFTKIGVGAGIIANGKLVRGENNFAGELGFIPIGTEGHLIKVLNNNPDDKSYVKIIAQVIATVNCIINPAFIVVGGDSLRRNLIEDIKEECKTYVPNNINPKIIMSEDSSDDYLDGIAYLTNEAMNSGIKLIKNEIK</sequence>
<keyword evidence="3" id="KW-0119">Carbohydrate metabolism</keyword>
<comment type="function">
    <text evidence="1">Transcriptional repressor of xylose-utilizing enzymes.</text>
</comment>
<dbReference type="Proteomes" id="UP000623681">
    <property type="component" value="Unassembled WGS sequence"/>
</dbReference>
<evidence type="ECO:0000313" key="5">
    <source>
        <dbReference type="Proteomes" id="UP000623681"/>
    </source>
</evidence>
<dbReference type="SUPFAM" id="SSF46785">
    <property type="entry name" value="Winged helix' DNA-binding domain"/>
    <property type="match status" value="1"/>
</dbReference>
<name>A0A937FFD0_9CLOT</name>
<dbReference type="Pfam" id="PF00480">
    <property type="entry name" value="ROK"/>
    <property type="match status" value="1"/>
</dbReference>
<keyword evidence="5" id="KW-1185">Reference proteome</keyword>
<gene>
    <name evidence="4" type="ORF">JK634_01835</name>
</gene>
<evidence type="ECO:0000313" key="4">
    <source>
        <dbReference type="EMBL" id="MBL4930541.1"/>
    </source>
</evidence>
<protein>
    <submittedName>
        <fullName evidence="4">ROK family protein</fullName>
    </submittedName>
</protein>
<evidence type="ECO:0000256" key="2">
    <source>
        <dbReference type="ARBA" id="ARBA00006479"/>
    </source>
</evidence>
<dbReference type="RefSeq" id="WP_202765923.1">
    <property type="nucleotide sequence ID" value="NZ_JAESWA010000010.1"/>
</dbReference>
<organism evidence="4 5">
    <name type="scientific">Clostridium paridis</name>
    <dbReference type="NCBI Taxonomy" id="2803863"/>
    <lineage>
        <taxon>Bacteria</taxon>
        <taxon>Bacillati</taxon>
        <taxon>Bacillota</taxon>
        <taxon>Clostridia</taxon>
        <taxon>Eubacteriales</taxon>
        <taxon>Clostridiaceae</taxon>
        <taxon>Clostridium</taxon>
    </lineage>
</organism>
<reference evidence="4" key="1">
    <citation type="submission" date="2021-01" db="EMBL/GenBank/DDBJ databases">
        <title>Genome public.</title>
        <authorList>
            <person name="Liu C."/>
            <person name="Sun Q."/>
        </authorList>
    </citation>
    <scope>NUCLEOTIDE SEQUENCE</scope>
    <source>
        <strain evidence="4">YIM B02565</strain>
    </source>
</reference>
<dbReference type="InterPro" id="IPR000600">
    <property type="entry name" value="ROK"/>
</dbReference>
<dbReference type="EMBL" id="JAESWA010000010">
    <property type="protein sequence ID" value="MBL4930541.1"/>
    <property type="molecule type" value="Genomic_DNA"/>
</dbReference>
<comment type="caution">
    <text evidence="4">The sequence shown here is derived from an EMBL/GenBank/DDBJ whole genome shotgun (WGS) entry which is preliminary data.</text>
</comment>
<dbReference type="SUPFAM" id="SSF53067">
    <property type="entry name" value="Actin-like ATPase domain"/>
    <property type="match status" value="1"/>
</dbReference>
<dbReference type="PANTHER" id="PTHR18964:SF170">
    <property type="entry name" value="SUGAR KINASE"/>
    <property type="match status" value="1"/>
</dbReference>
<evidence type="ECO:0000256" key="1">
    <source>
        <dbReference type="ARBA" id="ARBA00002486"/>
    </source>
</evidence>
<dbReference type="Gene3D" id="1.10.10.10">
    <property type="entry name" value="Winged helix-like DNA-binding domain superfamily/Winged helix DNA-binding domain"/>
    <property type="match status" value="1"/>
</dbReference>
<proteinExistence type="inferred from homology"/>
<dbReference type="InterPro" id="IPR036390">
    <property type="entry name" value="WH_DNA-bd_sf"/>
</dbReference>
<dbReference type="PANTHER" id="PTHR18964">
    <property type="entry name" value="ROK (REPRESSOR, ORF, KINASE) FAMILY"/>
    <property type="match status" value="1"/>
</dbReference>
<evidence type="ECO:0000256" key="3">
    <source>
        <dbReference type="ARBA" id="ARBA00022629"/>
    </source>
</evidence>
<dbReference type="CDD" id="cd23763">
    <property type="entry name" value="ASKHA_ATPase_ROK"/>
    <property type="match status" value="1"/>
</dbReference>
<comment type="similarity">
    <text evidence="2">Belongs to the ROK (NagC/XylR) family.</text>
</comment>
<dbReference type="AlphaFoldDB" id="A0A937FFD0"/>
<dbReference type="InterPro" id="IPR043129">
    <property type="entry name" value="ATPase_NBD"/>
</dbReference>
<dbReference type="Gene3D" id="3.30.420.40">
    <property type="match status" value="3"/>
</dbReference>
<dbReference type="InterPro" id="IPR036388">
    <property type="entry name" value="WH-like_DNA-bd_sf"/>
</dbReference>
<keyword evidence="3" id="KW-0859">Xylose metabolism</keyword>
<dbReference type="GO" id="GO:0042732">
    <property type="term" value="P:D-xylose metabolic process"/>
    <property type="evidence" value="ECO:0007669"/>
    <property type="project" value="UniProtKB-KW"/>
</dbReference>